<dbReference type="SMART" id="SM00710">
    <property type="entry name" value="PbH1"/>
    <property type="match status" value="9"/>
</dbReference>
<dbReference type="CDD" id="cd00009">
    <property type="entry name" value="AAA"/>
    <property type="match status" value="1"/>
</dbReference>
<dbReference type="PANTHER" id="PTHR43392">
    <property type="entry name" value="AAA-TYPE ATPASE FAMILY PROTEIN / ANKYRIN REPEAT FAMILY PROTEIN"/>
    <property type="match status" value="1"/>
</dbReference>
<evidence type="ECO:0000259" key="5">
    <source>
        <dbReference type="SMART" id="SM00382"/>
    </source>
</evidence>
<evidence type="ECO:0000313" key="7">
    <source>
        <dbReference type="Proteomes" id="UP000579647"/>
    </source>
</evidence>
<dbReference type="RefSeq" id="WP_184368286.1">
    <property type="nucleotide sequence ID" value="NZ_BAAAKM010000091.1"/>
</dbReference>
<dbReference type="Pfam" id="PF00004">
    <property type="entry name" value="AAA"/>
    <property type="match status" value="2"/>
</dbReference>
<dbReference type="SMART" id="SM00382">
    <property type="entry name" value="AAA"/>
    <property type="match status" value="2"/>
</dbReference>
<name>A0A840WSQ1_9ACTN</name>
<evidence type="ECO:0000256" key="2">
    <source>
        <dbReference type="ARBA" id="ARBA00022741"/>
    </source>
</evidence>
<dbReference type="Gene3D" id="2.160.20.20">
    <property type="match status" value="1"/>
</dbReference>
<dbReference type="InterPro" id="IPR012334">
    <property type="entry name" value="Pectin_lyas_fold"/>
</dbReference>
<dbReference type="GO" id="GO:0016887">
    <property type="term" value="F:ATP hydrolysis activity"/>
    <property type="evidence" value="ECO:0007669"/>
    <property type="project" value="InterPro"/>
</dbReference>
<comment type="similarity">
    <text evidence="1">Belongs to the CbxX/CfxQ family.</text>
</comment>
<accession>A0A840WSQ1</accession>
<dbReference type="PRINTS" id="PR00819">
    <property type="entry name" value="CBXCFQXSUPER"/>
</dbReference>
<dbReference type="EMBL" id="JACHDO010000001">
    <property type="protein sequence ID" value="MBB5494587.1"/>
    <property type="molecule type" value="Genomic_DNA"/>
</dbReference>
<dbReference type="PANTHER" id="PTHR43392:SF2">
    <property type="entry name" value="AAA-TYPE ATPASE FAMILY PROTEIN _ ANKYRIN REPEAT FAMILY PROTEIN"/>
    <property type="match status" value="1"/>
</dbReference>
<dbReference type="Gene3D" id="1.10.8.60">
    <property type="match status" value="2"/>
</dbReference>
<protein>
    <submittedName>
        <fullName evidence="6">AAA+ superfamily predicted ATPase</fullName>
    </submittedName>
</protein>
<dbReference type="InterPro" id="IPR003959">
    <property type="entry name" value="ATPase_AAA_core"/>
</dbReference>
<dbReference type="InterPro" id="IPR006626">
    <property type="entry name" value="PbH1"/>
</dbReference>
<dbReference type="InterPro" id="IPR027417">
    <property type="entry name" value="P-loop_NTPase"/>
</dbReference>
<dbReference type="Pfam" id="PF13229">
    <property type="entry name" value="Beta_helix"/>
    <property type="match status" value="1"/>
</dbReference>
<feature type="compositionally biased region" description="Low complexity" evidence="4">
    <location>
        <begin position="527"/>
        <end position="537"/>
    </location>
</feature>
<dbReference type="InterPro" id="IPR012332">
    <property type="entry name" value="Autotransporter_pectin_lyase_C"/>
</dbReference>
<proteinExistence type="inferred from homology"/>
<feature type="domain" description="AAA+ ATPase" evidence="5">
    <location>
        <begin position="606"/>
        <end position="754"/>
    </location>
</feature>
<dbReference type="SUPFAM" id="SSF51126">
    <property type="entry name" value="Pectin lyase-like"/>
    <property type="match status" value="3"/>
</dbReference>
<reference evidence="6 7" key="1">
    <citation type="submission" date="2020-08" db="EMBL/GenBank/DDBJ databases">
        <title>Sequencing the genomes of 1000 actinobacteria strains.</title>
        <authorList>
            <person name="Klenk H.-P."/>
        </authorList>
    </citation>
    <scope>NUCLEOTIDE SEQUENCE [LARGE SCALE GENOMIC DNA]</scope>
    <source>
        <strain evidence="6 7">DSM 44598</strain>
    </source>
</reference>
<dbReference type="InterPro" id="IPR003593">
    <property type="entry name" value="AAA+_ATPase"/>
</dbReference>
<evidence type="ECO:0000256" key="4">
    <source>
        <dbReference type="SAM" id="MobiDB-lite"/>
    </source>
</evidence>
<dbReference type="InterPro" id="IPR011050">
    <property type="entry name" value="Pectin_lyase_fold/virulence"/>
</dbReference>
<dbReference type="Pfam" id="PF17866">
    <property type="entry name" value="AAA_lid_6"/>
    <property type="match status" value="2"/>
</dbReference>
<dbReference type="InterPro" id="IPR039448">
    <property type="entry name" value="Beta_helix"/>
</dbReference>
<keyword evidence="3" id="KW-0067">ATP-binding</keyword>
<dbReference type="Gene3D" id="3.40.50.300">
    <property type="entry name" value="P-loop containing nucleotide triphosphate hydrolases"/>
    <property type="match status" value="2"/>
</dbReference>
<dbReference type="InterPro" id="IPR041627">
    <property type="entry name" value="AAA_lid_6"/>
</dbReference>
<evidence type="ECO:0000256" key="3">
    <source>
        <dbReference type="ARBA" id="ARBA00022840"/>
    </source>
</evidence>
<gene>
    <name evidence="6" type="ORF">HNR07_005724</name>
</gene>
<dbReference type="InterPro" id="IPR050773">
    <property type="entry name" value="CbxX/CfxQ_RuBisCO_ESX"/>
</dbReference>
<keyword evidence="2" id="KW-0547">Nucleotide-binding</keyword>
<dbReference type="FunFam" id="3.40.50.300:FF:000216">
    <property type="entry name" value="Type VII secretion ATPase EccA"/>
    <property type="match status" value="1"/>
</dbReference>
<organism evidence="6 7">
    <name type="scientific">Nocardiopsis metallicus</name>
    <dbReference type="NCBI Taxonomy" id="179819"/>
    <lineage>
        <taxon>Bacteria</taxon>
        <taxon>Bacillati</taxon>
        <taxon>Actinomycetota</taxon>
        <taxon>Actinomycetes</taxon>
        <taxon>Streptosporangiales</taxon>
        <taxon>Nocardiopsidaceae</taxon>
        <taxon>Nocardiopsis</taxon>
    </lineage>
</organism>
<dbReference type="Gene3D" id="2.160.20.10">
    <property type="entry name" value="Single-stranded right-handed beta-helix, Pectin lyase-like"/>
    <property type="match status" value="1"/>
</dbReference>
<evidence type="ECO:0000313" key="6">
    <source>
        <dbReference type="EMBL" id="MBB5494587.1"/>
    </source>
</evidence>
<dbReference type="InterPro" id="IPR000641">
    <property type="entry name" value="CbxX/CfxQ"/>
</dbReference>
<comment type="caution">
    <text evidence="6">The sequence shown here is derived from an EMBL/GenBank/DDBJ whole genome shotgun (WGS) entry which is preliminary data.</text>
</comment>
<keyword evidence="7" id="KW-1185">Reference proteome</keyword>
<dbReference type="AlphaFoldDB" id="A0A840WSQ1"/>
<dbReference type="Proteomes" id="UP000579647">
    <property type="component" value="Unassembled WGS sequence"/>
</dbReference>
<sequence length="1134" mass="119429">MITVRVSKTDPAAVSSLGKAVRDHRYRAGGVHLVVDPGEYVEPLVIGVQRRVVITPAEGAGTVTVVAANETNVFNVHGGGALEIHGICVRGSSAEYPPLYVQKGARLKAVDCVFTAPRRVNVVGARAEIVGCRFEDSGLLWDGSEGSVRECYFAGAVVAVQGECAPKFSGTVFTGAHDDWHTLYVAGSAPEFVDCALVDGGGVYVRDQARPEFTDLRVTGSHDWPVRVYERSRATFTRMVVEGARKKDTDAVFVHGDSEAALNDCEITGATRTGVAIEGGRLTARGLTVTGAATDAVLVDGGEATITDLRCTRIGKAALLVADGARVTVAGMSVAESGEKERGAIAAVRSRFEVSDLRVSRWHGPMAIVVGGRGFFEDIVGHDVGSGIHSREEATLTVRGMVLRDAREDGLNILDGTEIQLHHADLSDCGEDAVYVQGGHVTLRSCTLSGSGERGVRVGEGGVAALEDTAVRDGRGDGIMVEDGGRVRLVRCTVSGNEEEGLWAAGGASVYLEESTFSGNRGGDGDQAGSSVPGAAASVAQPGGGAAAWGPGESAVRDRARPLESLLAELEGMVGLEGVKKEVRSLVNFQLVSAKRVEAGFPALNVSRHLVFSGPSGTGKTTVARLYGEILRSLGVLGKGQLLEVSRADLVAEQLGGTARKTADLVGRARGGVLFVDEAYELLDDGAGAAGACPDPEGASGQEAVDTLIRLMKELRDEVVVVFSGRTGPMRDFLEANPALRARVARTIEFEDYSPEQLGGIFEGMVEAQGYTLGEGTRDLLVRHFRGRPRGEVLRGEGFGNGNEARRVFEEALRAQAGRIVSGDYQTVEDLTRLRPADLEDAVAAGAVGSRDGARVRALLASLDGMVGLAEVKRQVRGFADLLASARRTEGEAVPAARHLVFLGPSGTGRSTVARLYGELLAALGVLARGHLVEAGPGHLVGPPGQRGPGQVARRTRELFERARGGLLYVTDADELTRDFAGGRGVGQDVVDTLLELMEEHPGEVVVIVSGRPREMSGFLSGSPELASRFSGTVEFAPYGREELVGVFAVMAERADLRVPEATRRALAEMVGADDGRFTEENGHRVRALFEASVTRQARRIEAAAQAGDSPDVAELQTLLPEDLPERGLGGVAP</sequence>
<dbReference type="GO" id="GO:0005524">
    <property type="term" value="F:ATP binding"/>
    <property type="evidence" value="ECO:0007669"/>
    <property type="project" value="UniProtKB-KW"/>
</dbReference>
<feature type="region of interest" description="Disordered" evidence="4">
    <location>
        <begin position="517"/>
        <end position="537"/>
    </location>
</feature>
<feature type="domain" description="AAA+ ATPase" evidence="5">
    <location>
        <begin position="896"/>
        <end position="1040"/>
    </location>
</feature>
<dbReference type="SUPFAM" id="SSF52540">
    <property type="entry name" value="P-loop containing nucleoside triphosphate hydrolases"/>
    <property type="match status" value="2"/>
</dbReference>
<evidence type="ECO:0000256" key="1">
    <source>
        <dbReference type="ARBA" id="ARBA00010378"/>
    </source>
</evidence>